<sequence length="215" mass="23574">MVAATTTTSVVALLFAAAFLTIATHAVDIEHHQGKPPQYKTSDLVTNSCANMRAHDWIPQFTRKRCESTLRSDKQSVVAKDERDLALISMDLLQSSAAKVDNVLRQHSDSGHHSSSTTLAIRYCRLDYAAVARTVPMCRAMVHEYVAVPGDPTAGDDFYDCIARLGNAAANCWGYVLADDELAKVVSKEVGEVFQRATLVRAMVEVMIGFRHDSS</sequence>
<dbReference type="EMBL" id="OZ075146">
    <property type="protein sequence ID" value="CAL5050512.1"/>
    <property type="molecule type" value="Genomic_DNA"/>
</dbReference>
<dbReference type="AlphaFoldDB" id="A0ABC9E4J4"/>
<gene>
    <name evidence="2" type="ORF">URODEC1_LOCUS91629</name>
</gene>
<evidence type="ECO:0000313" key="2">
    <source>
        <dbReference type="EMBL" id="CAL5050512.1"/>
    </source>
</evidence>
<dbReference type="SUPFAM" id="SSF101148">
    <property type="entry name" value="Plant invertase/pectin methylesterase inhibitor"/>
    <property type="match status" value="1"/>
</dbReference>
<accession>A0ABC9E4J4</accession>
<reference evidence="2" key="1">
    <citation type="submission" date="2024-10" db="EMBL/GenBank/DDBJ databases">
        <authorList>
            <person name="Ryan C."/>
        </authorList>
    </citation>
    <scope>NUCLEOTIDE SEQUENCE [LARGE SCALE GENOMIC DNA]</scope>
</reference>
<evidence type="ECO:0008006" key="4">
    <source>
        <dbReference type="Google" id="ProtNLM"/>
    </source>
</evidence>
<feature type="signal peptide" evidence="1">
    <location>
        <begin position="1"/>
        <end position="26"/>
    </location>
</feature>
<keyword evidence="1" id="KW-0732">Signal</keyword>
<dbReference type="Gene3D" id="1.20.140.40">
    <property type="entry name" value="Invertase/pectin methylesterase inhibitor family protein"/>
    <property type="match status" value="1"/>
</dbReference>
<evidence type="ECO:0000256" key="1">
    <source>
        <dbReference type="SAM" id="SignalP"/>
    </source>
</evidence>
<feature type="chain" id="PRO_5044805837" description="Pectinesterase inhibitor domain-containing protein" evidence="1">
    <location>
        <begin position="27"/>
        <end position="215"/>
    </location>
</feature>
<proteinExistence type="predicted"/>
<protein>
    <recommendedName>
        <fullName evidence="4">Pectinesterase inhibitor domain-containing protein</fullName>
    </recommendedName>
</protein>
<keyword evidence="3" id="KW-1185">Reference proteome</keyword>
<dbReference type="InterPro" id="IPR035513">
    <property type="entry name" value="Invertase/methylesterase_inhib"/>
</dbReference>
<name>A0ABC9E4J4_9POAL</name>
<evidence type="ECO:0000313" key="3">
    <source>
        <dbReference type="Proteomes" id="UP001497457"/>
    </source>
</evidence>
<organism evidence="2 3">
    <name type="scientific">Urochloa decumbens</name>
    <dbReference type="NCBI Taxonomy" id="240449"/>
    <lineage>
        <taxon>Eukaryota</taxon>
        <taxon>Viridiplantae</taxon>
        <taxon>Streptophyta</taxon>
        <taxon>Embryophyta</taxon>
        <taxon>Tracheophyta</taxon>
        <taxon>Spermatophyta</taxon>
        <taxon>Magnoliopsida</taxon>
        <taxon>Liliopsida</taxon>
        <taxon>Poales</taxon>
        <taxon>Poaceae</taxon>
        <taxon>PACMAD clade</taxon>
        <taxon>Panicoideae</taxon>
        <taxon>Panicodae</taxon>
        <taxon>Paniceae</taxon>
        <taxon>Melinidinae</taxon>
        <taxon>Urochloa</taxon>
    </lineage>
</organism>
<dbReference type="Proteomes" id="UP001497457">
    <property type="component" value="Chromosome 36b"/>
</dbReference>